<evidence type="ECO:0000259" key="1">
    <source>
        <dbReference type="Pfam" id="PF08924"/>
    </source>
</evidence>
<sequence length="216" mass="24283">MRNLYWGVDSATDVDQALYACVVANFGQPDFWGRYLTTVPNVNEGLTREEIAFLQGVGIKLMPIYNDFSEALGYTQGRVAARNAIFHAQRLGITGDIFIFANLENFFNIDADWLIGWADAFVDSSFRPGYYNDPIEGDFNEAFCEAQEQSENVRFQTVLWSAEPEPGVTTKANPPVYNPEAPECGGNVWAWQYGRDAAACPIDTVLMEERLFNTLF</sequence>
<gene>
    <name evidence="2" type="ORF">HXA33_03015</name>
</gene>
<accession>A0A9Q4AZ71</accession>
<protein>
    <submittedName>
        <fullName evidence="2">DUF1906 domain-containing protein</fullName>
    </submittedName>
</protein>
<evidence type="ECO:0000313" key="2">
    <source>
        <dbReference type="EMBL" id="MCR6095503.1"/>
    </source>
</evidence>
<comment type="caution">
    <text evidence="2">The sequence shown here is derived from an EMBL/GenBank/DDBJ whole genome shotgun (WGS) entry which is preliminary data.</text>
</comment>
<dbReference type="InterPro" id="IPR015020">
    <property type="entry name" value="Rv2525c-like_Glyco_Hydro-like"/>
</dbReference>
<keyword evidence="3" id="KW-1185">Reference proteome</keyword>
<dbReference type="Pfam" id="PF08924">
    <property type="entry name" value="Rv2525c_GlyHyd-like"/>
    <property type="match status" value="1"/>
</dbReference>
<dbReference type="RefSeq" id="WP_257820272.1">
    <property type="nucleotide sequence ID" value="NZ_JABXYM010000001.1"/>
</dbReference>
<organism evidence="2 3">
    <name type="scientific">Salipaludibacillus agaradhaerens</name>
    <name type="common">Bacillus agaradhaerens</name>
    <dbReference type="NCBI Taxonomy" id="76935"/>
    <lineage>
        <taxon>Bacteria</taxon>
        <taxon>Bacillati</taxon>
        <taxon>Bacillota</taxon>
        <taxon>Bacilli</taxon>
        <taxon>Bacillales</taxon>
        <taxon>Bacillaceae</taxon>
    </lineage>
</organism>
<name>A0A9Q4AZ71_SALAG</name>
<feature type="domain" description="Rv2525c-like glycoside hydrolase-like" evidence="1">
    <location>
        <begin position="31"/>
        <end position="131"/>
    </location>
</feature>
<dbReference type="EMBL" id="JABXYM010000001">
    <property type="protein sequence ID" value="MCR6095503.1"/>
    <property type="molecule type" value="Genomic_DNA"/>
</dbReference>
<dbReference type="SUPFAM" id="SSF51445">
    <property type="entry name" value="(Trans)glycosidases"/>
    <property type="match status" value="1"/>
</dbReference>
<dbReference type="InterPro" id="IPR017853">
    <property type="entry name" value="GH"/>
</dbReference>
<proteinExistence type="predicted"/>
<dbReference type="Proteomes" id="UP001057753">
    <property type="component" value="Unassembled WGS sequence"/>
</dbReference>
<dbReference type="AlphaFoldDB" id="A0A9Q4AZ71"/>
<dbReference type="Gene3D" id="3.20.20.80">
    <property type="entry name" value="Glycosidases"/>
    <property type="match status" value="1"/>
</dbReference>
<reference evidence="2" key="1">
    <citation type="submission" date="2020-06" db="EMBL/GenBank/DDBJ databases">
        <title>Insight into the genomes of haloalkaliphilic bacilli from Kenyan soda lakes.</title>
        <authorList>
            <person name="Mwirichia R."/>
            <person name="Villamizar G.C."/>
            <person name="Poehlein A."/>
            <person name="Mugweru J."/>
            <person name="Kipnyargis A."/>
            <person name="Kiplimo D."/>
            <person name="Orwa P."/>
            <person name="Daniel R."/>
        </authorList>
    </citation>
    <scope>NUCLEOTIDE SEQUENCE</scope>
    <source>
        <strain evidence="2">B1096_S55</strain>
    </source>
</reference>
<evidence type="ECO:0000313" key="3">
    <source>
        <dbReference type="Proteomes" id="UP001057753"/>
    </source>
</evidence>